<evidence type="ECO:0000256" key="1">
    <source>
        <dbReference type="SAM" id="MobiDB-lite"/>
    </source>
</evidence>
<protein>
    <recommendedName>
        <fullName evidence="2">Vacuolar sorting protein 39/Transforming growth factor beta receptor-associated zinc finger domain-containing protein</fullName>
    </recommendedName>
</protein>
<name>A0A0A9DY91_ARUDO</name>
<dbReference type="InterPro" id="IPR019453">
    <property type="entry name" value="VPS39/TGFA1_Znf"/>
</dbReference>
<dbReference type="AlphaFoldDB" id="A0A0A9DY91"/>
<organism evidence="3">
    <name type="scientific">Arundo donax</name>
    <name type="common">Giant reed</name>
    <name type="synonym">Donax arundinaceus</name>
    <dbReference type="NCBI Taxonomy" id="35708"/>
    <lineage>
        <taxon>Eukaryota</taxon>
        <taxon>Viridiplantae</taxon>
        <taxon>Streptophyta</taxon>
        <taxon>Embryophyta</taxon>
        <taxon>Tracheophyta</taxon>
        <taxon>Spermatophyta</taxon>
        <taxon>Magnoliopsida</taxon>
        <taxon>Liliopsida</taxon>
        <taxon>Poales</taxon>
        <taxon>Poaceae</taxon>
        <taxon>PACMAD clade</taxon>
        <taxon>Arundinoideae</taxon>
        <taxon>Arundineae</taxon>
        <taxon>Arundo</taxon>
    </lineage>
</organism>
<accession>A0A0A9DY91</accession>
<dbReference type="EMBL" id="GBRH01209168">
    <property type="protein sequence ID" value="JAD88727.1"/>
    <property type="molecule type" value="Transcribed_RNA"/>
</dbReference>
<reference evidence="3" key="1">
    <citation type="submission" date="2014-09" db="EMBL/GenBank/DDBJ databases">
        <authorList>
            <person name="Magalhaes I.L.F."/>
            <person name="Oliveira U."/>
            <person name="Santos F.R."/>
            <person name="Vidigal T.H.D.A."/>
            <person name="Brescovit A.D."/>
            <person name="Santos A.J."/>
        </authorList>
    </citation>
    <scope>NUCLEOTIDE SEQUENCE</scope>
    <source>
        <tissue evidence="3">Shoot tissue taken approximately 20 cm above the soil surface</tissue>
    </source>
</reference>
<evidence type="ECO:0000313" key="3">
    <source>
        <dbReference type="EMBL" id="JAD88727.1"/>
    </source>
</evidence>
<proteinExistence type="predicted"/>
<dbReference type="PANTHER" id="PTHR12894:SF27">
    <property type="entry name" value="TRANSFORMING GROWTH FACTOR-BETA RECEPTOR-ASSOCIATED PROTEIN 1"/>
    <property type="match status" value="1"/>
</dbReference>
<dbReference type="GO" id="GO:0006914">
    <property type="term" value="P:autophagy"/>
    <property type="evidence" value="ECO:0007669"/>
    <property type="project" value="TreeGrafter"/>
</dbReference>
<feature type="region of interest" description="Disordered" evidence="1">
    <location>
        <begin position="84"/>
        <end position="105"/>
    </location>
</feature>
<dbReference type="GO" id="GO:0016020">
    <property type="term" value="C:membrane"/>
    <property type="evidence" value="ECO:0007669"/>
    <property type="project" value="TreeGrafter"/>
</dbReference>
<evidence type="ECO:0000259" key="2">
    <source>
        <dbReference type="Pfam" id="PF10367"/>
    </source>
</evidence>
<feature type="domain" description="Vacuolar sorting protein 39/Transforming growth factor beta receptor-associated zinc finger" evidence="2">
    <location>
        <begin position="184"/>
        <end position="224"/>
    </location>
</feature>
<dbReference type="GO" id="GO:0005737">
    <property type="term" value="C:cytoplasm"/>
    <property type="evidence" value="ECO:0007669"/>
    <property type="project" value="TreeGrafter"/>
</dbReference>
<dbReference type="InterPro" id="IPR032914">
    <property type="entry name" value="Vam6/VPS39/TRAP1"/>
</dbReference>
<sequence length="240" mass="27007">MPERALAYCDRVYEEGAQQPSKSNIYFNLLQIYLNPRKAEKEFEQKIVPVASQFPGIQSISSATRVRVGRTGKKVVEIEGADEIRFSPGGTDSGRSDGDGDDVSDGGPIMLNEALELLSQRWDKINGAQALRLLPRDTKLQDLVSFLEPLLRNSSEHLRSYLVIKNLMFRANLQVKEDLYKQRQAVVKIDGDSMCSLCHKRIANSAFAIYPNGQTLVHFVCFRESQQIKAVRGANSMKRK</sequence>
<reference evidence="3" key="2">
    <citation type="journal article" date="2015" name="Data Brief">
        <title>Shoot transcriptome of the giant reed, Arundo donax.</title>
        <authorList>
            <person name="Barrero R.A."/>
            <person name="Guerrero F.D."/>
            <person name="Moolhuijzen P."/>
            <person name="Goolsby J.A."/>
            <person name="Tidwell J."/>
            <person name="Bellgard S.E."/>
            <person name="Bellgard M.I."/>
        </authorList>
    </citation>
    <scope>NUCLEOTIDE SEQUENCE</scope>
    <source>
        <tissue evidence="3">Shoot tissue taken approximately 20 cm above the soil surface</tissue>
    </source>
</reference>
<dbReference type="Pfam" id="PF10367">
    <property type="entry name" value="zf-Vps39_C"/>
    <property type="match status" value="1"/>
</dbReference>
<dbReference type="PANTHER" id="PTHR12894">
    <property type="entry name" value="CNH DOMAIN CONTAINING"/>
    <property type="match status" value="1"/>
</dbReference>
<dbReference type="GO" id="GO:0034058">
    <property type="term" value="P:endosomal vesicle fusion"/>
    <property type="evidence" value="ECO:0007669"/>
    <property type="project" value="TreeGrafter"/>
</dbReference>